<organism evidence="1 2">
    <name type="scientific">Sphingomonas vulcanisoli</name>
    <dbReference type="NCBI Taxonomy" id="1658060"/>
    <lineage>
        <taxon>Bacteria</taxon>
        <taxon>Pseudomonadati</taxon>
        <taxon>Pseudomonadota</taxon>
        <taxon>Alphaproteobacteria</taxon>
        <taxon>Sphingomonadales</taxon>
        <taxon>Sphingomonadaceae</taxon>
        <taxon>Sphingomonas</taxon>
    </lineage>
</organism>
<accession>A0ABX0TR49</accession>
<comment type="caution">
    <text evidence="1">The sequence shown here is derived from an EMBL/GenBank/DDBJ whole genome shotgun (WGS) entry which is preliminary data.</text>
</comment>
<protein>
    <submittedName>
        <fullName evidence="1">Uncharacterized protein</fullName>
    </submittedName>
</protein>
<proteinExistence type="predicted"/>
<dbReference type="EMBL" id="JAAOZC010000003">
    <property type="protein sequence ID" value="NIJ08004.1"/>
    <property type="molecule type" value="Genomic_DNA"/>
</dbReference>
<reference evidence="1 2" key="1">
    <citation type="submission" date="2020-03" db="EMBL/GenBank/DDBJ databases">
        <title>Genomic Encyclopedia of Type Strains, Phase III (KMG-III): the genomes of soil and plant-associated and newly described type strains.</title>
        <authorList>
            <person name="Whitman W."/>
        </authorList>
    </citation>
    <scope>NUCLEOTIDE SEQUENCE [LARGE SCALE GENOMIC DNA]</scope>
    <source>
        <strain evidence="1 2">CECT 8804</strain>
    </source>
</reference>
<gene>
    <name evidence="1" type="ORF">FHS31_001614</name>
</gene>
<name>A0ABX0TR49_9SPHN</name>
<evidence type="ECO:0000313" key="2">
    <source>
        <dbReference type="Proteomes" id="UP000727456"/>
    </source>
</evidence>
<keyword evidence="2" id="KW-1185">Reference proteome</keyword>
<sequence>MSGTKMLAETEAATATGRYSGWLRNQVLWRLA</sequence>
<dbReference type="Proteomes" id="UP000727456">
    <property type="component" value="Unassembled WGS sequence"/>
</dbReference>
<evidence type="ECO:0000313" key="1">
    <source>
        <dbReference type="EMBL" id="NIJ08004.1"/>
    </source>
</evidence>